<feature type="transmembrane region" description="Helical" evidence="3">
    <location>
        <begin position="12"/>
        <end position="30"/>
    </location>
</feature>
<dbReference type="Gene3D" id="2.60.200.20">
    <property type="match status" value="1"/>
</dbReference>
<name>A0A6I5N321_9BIFI</name>
<dbReference type="Proteomes" id="UP000469292">
    <property type="component" value="Unassembled WGS sequence"/>
</dbReference>
<reference evidence="5 6" key="1">
    <citation type="submission" date="2019-09" db="EMBL/GenBank/DDBJ databases">
        <title>Phylogenetic characterization of a novel taxon of the genus Bifidobacterium: Bifidobacterium choloepi sp. nov.</title>
        <authorList>
            <person name="Modesto M."/>
            <person name="Satti M."/>
        </authorList>
    </citation>
    <scope>NUCLEOTIDE SEQUENCE [LARGE SCALE GENOMIC DNA]</scope>
    <source>
        <strain evidence="5 6">BRDM6</strain>
    </source>
</reference>
<dbReference type="EMBL" id="VYSG01000005">
    <property type="protein sequence ID" value="NEG70585.1"/>
    <property type="molecule type" value="Genomic_DNA"/>
</dbReference>
<keyword evidence="1" id="KW-0597">Phosphoprotein</keyword>
<feature type="region of interest" description="Disordered" evidence="2">
    <location>
        <begin position="40"/>
        <end position="90"/>
    </location>
</feature>
<gene>
    <name evidence="5" type="ORF">F6S87_08270</name>
</gene>
<dbReference type="RefSeq" id="WP_163228187.1">
    <property type="nucleotide sequence ID" value="NZ_VYSG01000005.1"/>
</dbReference>
<organism evidence="5 6">
    <name type="scientific">Bifidobacterium choloepi</name>
    <dbReference type="NCBI Taxonomy" id="2614131"/>
    <lineage>
        <taxon>Bacteria</taxon>
        <taxon>Bacillati</taxon>
        <taxon>Actinomycetota</taxon>
        <taxon>Actinomycetes</taxon>
        <taxon>Bifidobacteriales</taxon>
        <taxon>Bifidobacteriaceae</taxon>
        <taxon>Bifidobacterium</taxon>
    </lineage>
</organism>
<feature type="compositionally biased region" description="Low complexity" evidence="2">
    <location>
        <begin position="77"/>
        <end position="90"/>
    </location>
</feature>
<evidence type="ECO:0000256" key="2">
    <source>
        <dbReference type="SAM" id="MobiDB-lite"/>
    </source>
</evidence>
<evidence type="ECO:0000259" key="4">
    <source>
        <dbReference type="PROSITE" id="PS50006"/>
    </source>
</evidence>
<protein>
    <submittedName>
        <fullName evidence="5">FHA domain-containing protein</fullName>
    </submittedName>
</protein>
<evidence type="ECO:0000313" key="6">
    <source>
        <dbReference type="Proteomes" id="UP000469292"/>
    </source>
</evidence>
<feature type="compositionally biased region" description="Low complexity" evidence="2">
    <location>
        <begin position="53"/>
        <end position="68"/>
    </location>
</feature>
<dbReference type="PROSITE" id="PS50006">
    <property type="entry name" value="FHA_DOMAIN"/>
    <property type="match status" value="1"/>
</dbReference>
<keyword evidence="6" id="KW-1185">Reference proteome</keyword>
<dbReference type="InterPro" id="IPR000253">
    <property type="entry name" value="FHA_dom"/>
</dbReference>
<dbReference type="SUPFAM" id="SSF49879">
    <property type="entry name" value="SMAD/FHA domain"/>
    <property type="match status" value="1"/>
</dbReference>
<accession>A0A6I5N321</accession>
<dbReference type="InterPro" id="IPR050923">
    <property type="entry name" value="Cell_Proc_Reg/RNA_Proc"/>
</dbReference>
<feature type="domain" description="FHA" evidence="4">
    <location>
        <begin position="121"/>
        <end position="172"/>
    </location>
</feature>
<dbReference type="PANTHER" id="PTHR23308">
    <property type="entry name" value="NUCLEAR INHIBITOR OF PROTEIN PHOSPHATASE-1"/>
    <property type="match status" value="1"/>
</dbReference>
<dbReference type="Pfam" id="PF00498">
    <property type="entry name" value="FHA"/>
    <property type="match status" value="1"/>
</dbReference>
<proteinExistence type="predicted"/>
<dbReference type="SMART" id="SM00240">
    <property type="entry name" value="FHA"/>
    <property type="match status" value="1"/>
</dbReference>
<evidence type="ECO:0000256" key="3">
    <source>
        <dbReference type="SAM" id="Phobius"/>
    </source>
</evidence>
<evidence type="ECO:0000313" key="5">
    <source>
        <dbReference type="EMBL" id="NEG70585.1"/>
    </source>
</evidence>
<keyword evidence="3" id="KW-0812">Transmembrane</keyword>
<dbReference type="AlphaFoldDB" id="A0A6I5N321"/>
<evidence type="ECO:0000256" key="1">
    <source>
        <dbReference type="ARBA" id="ARBA00022553"/>
    </source>
</evidence>
<comment type="caution">
    <text evidence="5">The sequence shown here is derived from an EMBL/GenBank/DDBJ whole genome shotgun (WGS) entry which is preliminary data.</text>
</comment>
<dbReference type="InterPro" id="IPR008984">
    <property type="entry name" value="SMAD_FHA_dom_sf"/>
</dbReference>
<keyword evidence="3" id="KW-0472">Membrane</keyword>
<feature type="compositionally biased region" description="Basic residues" evidence="2">
    <location>
        <begin position="40"/>
        <end position="52"/>
    </location>
</feature>
<keyword evidence="3" id="KW-1133">Transmembrane helix</keyword>
<sequence>MITELTFTALKYGFLILLWVFVWLTVRSLYRDVEVFSPHKSRARRRKDRQARKTAQSPAPSARPARASKMPPTGDMPSAPAPVRAAAKANAATAPGGPSLLVIIDGPLAGTSVPLNDGASITLGRAASNTVVLDDEFVSSHHARVYRDPASQSWAIEDLNSTNGTIVNQQRISAPTMLAPRIPVRIGATTFELR</sequence>